<dbReference type="VEuPathDB" id="TrichDB:TVAGG3_0463970"/>
<dbReference type="InParanoid" id="A2EBU8"/>
<accession>A2EBU8</accession>
<dbReference type="KEGG" id="tva:4767841"/>
<dbReference type="AlphaFoldDB" id="A2EBU8"/>
<evidence type="ECO:0008006" key="3">
    <source>
        <dbReference type="Google" id="ProtNLM"/>
    </source>
</evidence>
<proteinExistence type="predicted"/>
<dbReference type="EMBL" id="DS113348">
    <property type="protein sequence ID" value="EAY09910.1"/>
    <property type="molecule type" value="Genomic_DNA"/>
</dbReference>
<dbReference type="VEuPathDB" id="TrichDB:TVAG_374170"/>
<dbReference type="Proteomes" id="UP000001542">
    <property type="component" value="Unassembled WGS sequence"/>
</dbReference>
<name>A2EBU8_TRIV3</name>
<evidence type="ECO:0000313" key="2">
    <source>
        <dbReference type="Proteomes" id="UP000001542"/>
    </source>
</evidence>
<reference evidence="1" key="1">
    <citation type="submission" date="2006-10" db="EMBL/GenBank/DDBJ databases">
        <authorList>
            <person name="Amadeo P."/>
            <person name="Zhao Q."/>
            <person name="Wortman J."/>
            <person name="Fraser-Liggett C."/>
            <person name="Carlton J."/>
        </authorList>
    </citation>
    <scope>NUCLEOTIDE SEQUENCE</scope>
    <source>
        <strain evidence="1">G3</strain>
    </source>
</reference>
<evidence type="ECO:0000313" key="1">
    <source>
        <dbReference type="EMBL" id="EAY09910.1"/>
    </source>
</evidence>
<dbReference type="SMR" id="A2EBU8"/>
<organism evidence="1 2">
    <name type="scientific">Trichomonas vaginalis (strain ATCC PRA-98 / G3)</name>
    <dbReference type="NCBI Taxonomy" id="412133"/>
    <lineage>
        <taxon>Eukaryota</taxon>
        <taxon>Metamonada</taxon>
        <taxon>Parabasalia</taxon>
        <taxon>Trichomonadida</taxon>
        <taxon>Trichomonadidae</taxon>
        <taxon>Trichomonas</taxon>
    </lineage>
</organism>
<dbReference type="RefSeq" id="XP_001322133.1">
    <property type="nucleotide sequence ID" value="XM_001322098.1"/>
</dbReference>
<sequence length="318" mass="36026">MHHLLVISLYDQEITGTESFEVTENTYTVKDVYFRDITYTLESKHVIMVNQQSTNIDIASSTFNNIRGSSFGLAVFCIGNLSISKVCGYKCHSSLSNLFLYQNSTALISFLSVSTCSESYTDNTTIDTENASVQYSNISNCSPKFSAINIIKPYDKIQFCEFMYNKHETQALYVRGENINIRSCVFAYNNGIGLLAEDSNLVQVEDSYFIGNIKKDIKSEDATVELYSCKYSSNIMTDGTTIKFVSGNRKGEGNIIDPISSNPYWGQTGYYCYYQNFGVPTWKEIHPDCDINQAKIDERLKYKRVKVIFSLGETFNII</sequence>
<protein>
    <recommendedName>
        <fullName evidence="3">Right handed beta helix domain-containing protein</fullName>
    </recommendedName>
</protein>
<keyword evidence="2" id="KW-1185">Reference proteome</keyword>
<reference evidence="1" key="2">
    <citation type="journal article" date="2007" name="Science">
        <title>Draft genome sequence of the sexually transmitted pathogen Trichomonas vaginalis.</title>
        <authorList>
            <person name="Carlton J.M."/>
            <person name="Hirt R.P."/>
            <person name="Silva J.C."/>
            <person name="Delcher A.L."/>
            <person name="Schatz M."/>
            <person name="Zhao Q."/>
            <person name="Wortman J.R."/>
            <person name="Bidwell S.L."/>
            <person name="Alsmark U.C.M."/>
            <person name="Besteiro S."/>
            <person name="Sicheritz-Ponten T."/>
            <person name="Noel C.J."/>
            <person name="Dacks J.B."/>
            <person name="Foster P.G."/>
            <person name="Simillion C."/>
            <person name="Van de Peer Y."/>
            <person name="Miranda-Saavedra D."/>
            <person name="Barton G.J."/>
            <person name="Westrop G.D."/>
            <person name="Mueller S."/>
            <person name="Dessi D."/>
            <person name="Fiori P.L."/>
            <person name="Ren Q."/>
            <person name="Paulsen I."/>
            <person name="Zhang H."/>
            <person name="Bastida-Corcuera F.D."/>
            <person name="Simoes-Barbosa A."/>
            <person name="Brown M.T."/>
            <person name="Hayes R.D."/>
            <person name="Mukherjee M."/>
            <person name="Okumura C.Y."/>
            <person name="Schneider R."/>
            <person name="Smith A.J."/>
            <person name="Vanacova S."/>
            <person name="Villalvazo M."/>
            <person name="Haas B.J."/>
            <person name="Pertea M."/>
            <person name="Feldblyum T.V."/>
            <person name="Utterback T.R."/>
            <person name="Shu C.L."/>
            <person name="Osoegawa K."/>
            <person name="de Jong P.J."/>
            <person name="Hrdy I."/>
            <person name="Horvathova L."/>
            <person name="Zubacova Z."/>
            <person name="Dolezal P."/>
            <person name="Malik S.B."/>
            <person name="Logsdon J.M. Jr."/>
            <person name="Henze K."/>
            <person name="Gupta A."/>
            <person name="Wang C.C."/>
            <person name="Dunne R.L."/>
            <person name="Upcroft J.A."/>
            <person name="Upcroft P."/>
            <person name="White O."/>
            <person name="Salzberg S.L."/>
            <person name="Tang P."/>
            <person name="Chiu C.-H."/>
            <person name="Lee Y.-S."/>
            <person name="Embley T.M."/>
            <person name="Coombs G.H."/>
            <person name="Mottram J.C."/>
            <person name="Tachezy J."/>
            <person name="Fraser-Liggett C.M."/>
            <person name="Johnson P.J."/>
        </authorList>
    </citation>
    <scope>NUCLEOTIDE SEQUENCE [LARGE SCALE GENOMIC DNA]</scope>
    <source>
        <strain evidence="1">G3</strain>
    </source>
</reference>
<dbReference type="InterPro" id="IPR011050">
    <property type="entry name" value="Pectin_lyase_fold/virulence"/>
</dbReference>
<gene>
    <name evidence="1" type="ORF">TVAG_374170</name>
</gene>
<dbReference type="SUPFAM" id="SSF51126">
    <property type="entry name" value="Pectin lyase-like"/>
    <property type="match status" value="1"/>
</dbReference>